<dbReference type="WBParaSite" id="GPUH_0000640301-mRNA-1">
    <property type="protein sequence ID" value="GPUH_0000640301-mRNA-1"/>
    <property type="gene ID" value="GPUH_0000640301"/>
</dbReference>
<dbReference type="WBParaSite" id="GPUH_0002633201-mRNA-1">
    <property type="protein sequence ID" value="GPUH_0002633201-mRNA-1"/>
    <property type="gene ID" value="GPUH_0002633201"/>
</dbReference>
<reference evidence="1 2" key="1">
    <citation type="submission" date="2016-06" db="UniProtKB">
        <authorList>
            <consortium name="WormBaseParasite"/>
        </authorList>
    </citation>
    <scope>IDENTIFICATION</scope>
</reference>
<dbReference type="AlphaFoldDB" id="A0A183DCF3"/>
<name>A0A183DCF3_9BILA</name>
<evidence type="ECO:0000313" key="2">
    <source>
        <dbReference type="WBParaSite" id="GPUH_0002633201-mRNA-1"/>
    </source>
</evidence>
<sequence length="42" mass="4661">LVNADGQTDGFLRDGDKEAKRSDDLYANKLIAVNFEKFAEAD</sequence>
<proteinExistence type="predicted"/>
<protein>
    <submittedName>
        <fullName evidence="1 2">DUF2950 family protein</fullName>
    </submittedName>
</protein>
<accession>A0A183DCF3</accession>
<organism evidence="1">
    <name type="scientific">Gongylonema pulchrum</name>
    <dbReference type="NCBI Taxonomy" id="637853"/>
    <lineage>
        <taxon>Eukaryota</taxon>
        <taxon>Metazoa</taxon>
        <taxon>Ecdysozoa</taxon>
        <taxon>Nematoda</taxon>
        <taxon>Chromadorea</taxon>
        <taxon>Rhabditida</taxon>
        <taxon>Spirurina</taxon>
        <taxon>Spiruromorpha</taxon>
        <taxon>Spiruroidea</taxon>
        <taxon>Gongylonematidae</taxon>
        <taxon>Gongylonema</taxon>
    </lineage>
</organism>
<evidence type="ECO:0000313" key="1">
    <source>
        <dbReference type="WBParaSite" id="GPUH_0000640301-mRNA-1"/>
    </source>
</evidence>